<name>A0ACB9J1N9_9ASTR</name>
<comment type="caution">
    <text evidence="1">The sequence shown here is derived from an EMBL/GenBank/DDBJ whole genome shotgun (WGS) entry which is preliminary data.</text>
</comment>
<organism evidence="1 2">
    <name type="scientific">Smallanthus sonchifolius</name>
    <dbReference type="NCBI Taxonomy" id="185202"/>
    <lineage>
        <taxon>Eukaryota</taxon>
        <taxon>Viridiplantae</taxon>
        <taxon>Streptophyta</taxon>
        <taxon>Embryophyta</taxon>
        <taxon>Tracheophyta</taxon>
        <taxon>Spermatophyta</taxon>
        <taxon>Magnoliopsida</taxon>
        <taxon>eudicotyledons</taxon>
        <taxon>Gunneridae</taxon>
        <taxon>Pentapetalae</taxon>
        <taxon>asterids</taxon>
        <taxon>campanulids</taxon>
        <taxon>Asterales</taxon>
        <taxon>Asteraceae</taxon>
        <taxon>Asteroideae</taxon>
        <taxon>Heliantheae alliance</taxon>
        <taxon>Millerieae</taxon>
        <taxon>Smallanthus</taxon>
    </lineage>
</organism>
<evidence type="ECO:0000313" key="2">
    <source>
        <dbReference type="Proteomes" id="UP001056120"/>
    </source>
</evidence>
<reference evidence="2" key="1">
    <citation type="journal article" date="2022" name="Mol. Ecol. Resour.">
        <title>The genomes of chicory, endive, great burdock and yacon provide insights into Asteraceae palaeo-polyploidization history and plant inulin production.</title>
        <authorList>
            <person name="Fan W."/>
            <person name="Wang S."/>
            <person name="Wang H."/>
            <person name="Wang A."/>
            <person name="Jiang F."/>
            <person name="Liu H."/>
            <person name="Zhao H."/>
            <person name="Xu D."/>
            <person name="Zhang Y."/>
        </authorList>
    </citation>
    <scope>NUCLEOTIDE SEQUENCE [LARGE SCALE GENOMIC DNA]</scope>
    <source>
        <strain evidence="2">cv. Yunnan</strain>
    </source>
</reference>
<accession>A0ACB9J1N9</accession>
<keyword evidence="2" id="KW-1185">Reference proteome</keyword>
<evidence type="ECO:0000313" key="1">
    <source>
        <dbReference type="EMBL" id="KAI3814099.1"/>
    </source>
</evidence>
<proteinExistence type="predicted"/>
<gene>
    <name evidence="1" type="ORF">L1987_18844</name>
</gene>
<dbReference type="Proteomes" id="UP001056120">
    <property type="component" value="Linkage Group LG06"/>
</dbReference>
<protein>
    <submittedName>
        <fullName evidence="1">Uncharacterized protein</fullName>
    </submittedName>
</protein>
<reference evidence="1 2" key="2">
    <citation type="journal article" date="2022" name="Mol. Ecol. Resour.">
        <title>The genomes of chicory, endive, great burdock and yacon provide insights into Asteraceae paleo-polyploidization history and plant inulin production.</title>
        <authorList>
            <person name="Fan W."/>
            <person name="Wang S."/>
            <person name="Wang H."/>
            <person name="Wang A."/>
            <person name="Jiang F."/>
            <person name="Liu H."/>
            <person name="Zhao H."/>
            <person name="Xu D."/>
            <person name="Zhang Y."/>
        </authorList>
    </citation>
    <scope>NUCLEOTIDE SEQUENCE [LARGE SCALE GENOMIC DNA]</scope>
    <source>
        <strain evidence="2">cv. Yunnan</strain>
        <tissue evidence="1">Leaves</tissue>
    </source>
</reference>
<sequence>MSAAILLAEATLLPNGVDLCVFSILIKSLATQEMLVQVVAFVPVFYMCICSYYSLFKIAMGNIDNTVPFFRKGFNKLYSVIMVVYTLLVASGFFHRIIKVGGIWKRIIFQNEADDLDGVDPSRLFILKKERAWLEQGHNIGEGVVPLTRNFNDTSIDIESGNISTGVKMKPSSSLLNVNMKESHQRNEGRRYSMSREAMSSKYAAIMASITNIASAKVSLLDSKDSWPGIIATDGPSSLMSSTWLSVKSGLQNLKTKNNYTQLNDSSKEIFQKLKRPDRDEDELDDLVGSCDEDGEWKLAMPAFLQRACM</sequence>
<dbReference type="EMBL" id="CM042023">
    <property type="protein sequence ID" value="KAI3814099.1"/>
    <property type="molecule type" value="Genomic_DNA"/>
</dbReference>